<dbReference type="Proteomes" id="UP000747542">
    <property type="component" value="Unassembled WGS sequence"/>
</dbReference>
<accession>A0A8J5JG06</accession>
<protein>
    <submittedName>
        <fullName evidence="2">Uncharacterized protein</fullName>
    </submittedName>
</protein>
<evidence type="ECO:0000313" key="3">
    <source>
        <dbReference type="Proteomes" id="UP000747542"/>
    </source>
</evidence>
<name>A0A8J5JG06_HOMAM</name>
<dbReference type="AlphaFoldDB" id="A0A8J5JG06"/>
<feature type="region of interest" description="Disordered" evidence="1">
    <location>
        <begin position="1"/>
        <end position="20"/>
    </location>
</feature>
<organism evidence="2 3">
    <name type="scientific">Homarus americanus</name>
    <name type="common">American lobster</name>
    <dbReference type="NCBI Taxonomy" id="6706"/>
    <lineage>
        <taxon>Eukaryota</taxon>
        <taxon>Metazoa</taxon>
        <taxon>Ecdysozoa</taxon>
        <taxon>Arthropoda</taxon>
        <taxon>Crustacea</taxon>
        <taxon>Multicrustacea</taxon>
        <taxon>Malacostraca</taxon>
        <taxon>Eumalacostraca</taxon>
        <taxon>Eucarida</taxon>
        <taxon>Decapoda</taxon>
        <taxon>Pleocyemata</taxon>
        <taxon>Astacidea</taxon>
        <taxon>Nephropoidea</taxon>
        <taxon>Nephropidae</taxon>
        <taxon>Homarus</taxon>
    </lineage>
</organism>
<evidence type="ECO:0000256" key="1">
    <source>
        <dbReference type="SAM" id="MobiDB-lite"/>
    </source>
</evidence>
<reference evidence="2" key="1">
    <citation type="journal article" date="2021" name="Sci. Adv.">
        <title>The American lobster genome reveals insights on longevity, neural, and immune adaptations.</title>
        <authorList>
            <person name="Polinski J.M."/>
            <person name="Zimin A.V."/>
            <person name="Clark K.F."/>
            <person name="Kohn A.B."/>
            <person name="Sadowski N."/>
            <person name="Timp W."/>
            <person name="Ptitsyn A."/>
            <person name="Khanna P."/>
            <person name="Romanova D.Y."/>
            <person name="Williams P."/>
            <person name="Greenwood S.J."/>
            <person name="Moroz L.L."/>
            <person name="Walt D.R."/>
            <person name="Bodnar A.G."/>
        </authorList>
    </citation>
    <scope>NUCLEOTIDE SEQUENCE</scope>
    <source>
        <strain evidence="2">GMGI-L3</strain>
    </source>
</reference>
<sequence length="69" mass="7209">MENSALNEGRVGSSALNEGRNCQKACCKRSDSDKGIVCNCILNLGCGRALEQNGFLGSGKRVLIASSFG</sequence>
<gene>
    <name evidence="2" type="ORF">Hamer_G009481</name>
</gene>
<comment type="caution">
    <text evidence="2">The sequence shown here is derived from an EMBL/GenBank/DDBJ whole genome shotgun (WGS) entry which is preliminary data.</text>
</comment>
<keyword evidence="3" id="KW-1185">Reference proteome</keyword>
<proteinExistence type="predicted"/>
<evidence type="ECO:0000313" key="2">
    <source>
        <dbReference type="EMBL" id="KAG7153793.1"/>
    </source>
</evidence>
<dbReference type="EMBL" id="JAHLQT010046319">
    <property type="protein sequence ID" value="KAG7153793.1"/>
    <property type="molecule type" value="Genomic_DNA"/>
</dbReference>